<organism evidence="1">
    <name type="scientific">hydrothermal vent metagenome</name>
    <dbReference type="NCBI Taxonomy" id="652676"/>
    <lineage>
        <taxon>unclassified sequences</taxon>
        <taxon>metagenomes</taxon>
        <taxon>ecological metagenomes</taxon>
    </lineage>
</organism>
<evidence type="ECO:0000313" key="1">
    <source>
        <dbReference type="EMBL" id="VAV93837.1"/>
    </source>
</evidence>
<dbReference type="GO" id="GO:0016853">
    <property type="term" value="F:isomerase activity"/>
    <property type="evidence" value="ECO:0007669"/>
    <property type="project" value="UniProtKB-KW"/>
</dbReference>
<dbReference type="InterPro" id="IPR035516">
    <property type="entry name" value="Gyrase/topoIV_suA_C"/>
</dbReference>
<name>A0A3B0RP26_9ZZZZ</name>
<accession>A0A3B0RP26</accession>
<dbReference type="EC" id="5.99.1.-" evidence="1"/>
<reference evidence="1" key="1">
    <citation type="submission" date="2018-06" db="EMBL/GenBank/DDBJ databases">
        <authorList>
            <person name="Zhirakovskaya E."/>
        </authorList>
    </citation>
    <scope>NUCLEOTIDE SEQUENCE</scope>
</reference>
<dbReference type="Gene3D" id="2.120.10.90">
    <property type="entry name" value="DNA gyrase/topoisomerase IV, subunit A, C-terminal"/>
    <property type="match status" value="1"/>
</dbReference>
<proteinExistence type="predicted"/>
<dbReference type="EMBL" id="UOEH01000125">
    <property type="protein sequence ID" value="VAV93837.1"/>
    <property type="molecule type" value="Genomic_DNA"/>
</dbReference>
<dbReference type="AlphaFoldDB" id="A0A3B0RP26"/>
<protein>
    <submittedName>
        <fullName evidence="1">Topoisomerase IV subunit A</fullName>
        <ecNumber evidence="1">5.99.1.-</ecNumber>
    </submittedName>
</protein>
<keyword evidence="1" id="KW-0413">Isomerase</keyword>
<sequence length="167" mass="17941">MRLMVDMGNDDAITAAFVYQGTRKFLVASSSGHGFIVAEQDCLSNTRKGKQVLNVPAGAEAAICRPAPAKIDAAHMIASIGDNKKFLVFPAAQLPEMSRGKGVVLQKFQKGGLSDAKVFSRKDGLTWTDRSGRIQTVEGWKPYLGKRAQAGRIAPKGFPTSKTFGPD</sequence>
<dbReference type="SUPFAM" id="SSF101904">
    <property type="entry name" value="GyrA/ParC C-terminal domain-like"/>
    <property type="match status" value="1"/>
</dbReference>
<gene>
    <name evidence="1" type="ORF">MNBD_ALPHA05-2412</name>
</gene>